<sequence>MSRISLERVVLFSQILTEISALSHLSLNVPFTVARGSTVTLEARFALNNAAESLQSIIWYRNDEEFCRLIVRSDGGFTDIYTDREGVYIDKFKTNLRDGFCEVMLRNIALESTGRYRVEVNTALPFATQMSSEEVMVVVVPPRDGPSITGGIREGKGGAYLDMMCISGKSTPAAQLQWFINGKAVNPQLDVVRYPVEQDEEGLQQSRLQLLMRVDERKHFRKGKGYRIRVRCVATLRDGFELFDDRVFRQKTQNSNDIEAQEILHTTLVSSGGGNVQKSSSSVTTVLLLIVYYVILSMKIV</sequence>
<dbReference type="KEGG" id="goe:100898111"/>
<dbReference type="InterPro" id="IPR013783">
    <property type="entry name" value="Ig-like_fold"/>
</dbReference>
<dbReference type="InterPro" id="IPR036179">
    <property type="entry name" value="Ig-like_dom_sf"/>
</dbReference>
<dbReference type="GeneID" id="100898111"/>
<name>A0AAJ6VWP4_9ACAR</name>
<dbReference type="SUPFAM" id="SSF48726">
    <property type="entry name" value="Immunoglobulin"/>
    <property type="match status" value="1"/>
</dbReference>
<dbReference type="RefSeq" id="XP_003740221.2">
    <property type="nucleotide sequence ID" value="XM_003740173.2"/>
</dbReference>
<evidence type="ECO:0000313" key="1">
    <source>
        <dbReference type="Proteomes" id="UP000694867"/>
    </source>
</evidence>
<dbReference type="PANTHER" id="PTHR21261:SF15">
    <property type="entry name" value="BEATEN PATH IIIA, ISOFORM D-RELATED"/>
    <property type="match status" value="1"/>
</dbReference>
<dbReference type="AlphaFoldDB" id="A0AAJ6VWP4"/>
<gene>
    <name evidence="2" type="primary">LOC100898111</name>
</gene>
<dbReference type="PANTHER" id="PTHR21261">
    <property type="entry name" value="BEAT PROTEIN"/>
    <property type="match status" value="1"/>
</dbReference>
<evidence type="ECO:0000313" key="2">
    <source>
        <dbReference type="RefSeq" id="XP_003740221.2"/>
    </source>
</evidence>
<protein>
    <submittedName>
        <fullName evidence="2">Uncharacterized protein LOC100898111</fullName>
    </submittedName>
</protein>
<organism evidence="1 2">
    <name type="scientific">Galendromus occidentalis</name>
    <name type="common">western predatory mite</name>
    <dbReference type="NCBI Taxonomy" id="34638"/>
    <lineage>
        <taxon>Eukaryota</taxon>
        <taxon>Metazoa</taxon>
        <taxon>Ecdysozoa</taxon>
        <taxon>Arthropoda</taxon>
        <taxon>Chelicerata</taxon>
        <taxon>Arachnida</taxon>
        <taxon>Acari</taxon>
        <taxon>Parasitiformes</taxon>
        <taxon>Mesostigmata</taxon>
        <taxon>Gamasina</taxon>
        <taxon>Phytoseioidea</taxon>
        <taxon>Phytoseiidae</taxon>
        <taxon>Typhlodrominae</taxon>
        <taxon>Galendromus</taxon>
    </lineage>
</organism>
<dbReference type="Proteomes" id="UP000694867">
    <property type="component" value="Unplaced"/>
</dbReference>
<dbReference type="Gene3D" id="2.60.40.10">
    <property type="entry name" value="Immunoglobulins"/>
    <property type="match status" value="1"/>
</dbReference>
<accession>A0AAJ6VWP4</accession>
<keyword evidence="1" id="KW-1185">Reference proteome</keyword>
<proteinExistence type="predicted"/>
<reference evidence="2" key="1">
    <citation type="submission" date="2025-08" db="UniProtKB">
        <authorList>
            <consortium name="RefSeq"/>
        </authorList>
    </citation>
    <scope>IDENTIFICATION</scope>
</reference>